<organism evidence="1 2">
    <name type="scientific">Drosophila suzukii</name>
    <name type="common">Spotted-wing drosophila fruit fly</name>
    <dbReference type="NCBI Taxonomy" id="28584"/>
    <lineage>
        <taxon>Eukaryota</taxon>
        <taxon>Metazoa</taxon>
        <taxon>Ecdysozoa</taxon>
        <taxon>Arthropoda</taxon>
        <taxon>Hexapoda</taxon>
        <taxon>Insecta</taxon>
        <taxon>Pterygota</taxon>
        <taxon>Neoptera</taxon>
        <taxon>Endopterygota</taxon>
        <taxon>Diptera</taxon>
        <taxon>Brachycera</taxon>
        <taxon>Muscomorpha</taxon>
        <taxon>Ephydroidea</taxon>
        <taxon>Drosophilidae</taxon>
        <taxon>Drosophila</taxon>
        <taxon>Sophophora</taxon>
    </lineage>
</organism>
<proteinExistence type="predicted"/>
<dbReference type="InterPro" id="IPR008042">
    <property type="entry name" value="Retrotrans_Pao"/>
</dbReference>
<keyword evidence="1" id="KW-1185">Reference proteome</keyword>
<dbReference type="SUPFAM" id="SSF56672">
    <property type="entry name" value="DNA/RNA polymerases"/>
    <property type="match status" value="1"/>
</dbReference>
<accession>A0ABM4TZH4</accession>
<dbReference type="RefSeq" id="XP_070855367.1">
    <property type="nucleotide sequence ID" value="XM_070999266.1"/>
</dbReference>
<gene>
    <name evidence="2" type="primary">LOC139354997</name>
</gene>
<evidence type="ECO:0000313" key="2">
    <source>
        <dbReference type="RefSeq" id="XP_070855367.1"/>
    </source>
</evidence>
<dbReference type="InterPro" id="IPR043502">
    <property type="entry name" value="DNA/RNA_pol_sf"/>
</dbReference>
<protein>
    <submittedName>
        <fullName evidence="2">Uncharacterized protein</fullName>
    </submittedName>
</protein>
<dbReference type="Proteomes" id="UP001652628">
    <property type="component" value="Unplaced"/>
</dbReference>
<name>A0ABM4TZH4_DROSZ</name>
<reference evidence="2" key="1">
    <citation type="submission" date="2025-08" db="UniProtKB">
        <authorList>
            <consortium name="RefSeq"/>
        </authorList>
    </citation>
    <scope>IDENTIFICATION</scope>
</reference>
<sequence length="454" mass="52133">MNSTAKFKEGRFEIGLLWKSENAALPDSYPNALRRLMCLQWKFIKEPALKIQTQKEIDSLVQKEICPVHLVWDAAAQSGGQSLNDFIHAGPDLFKPLVDLLISFRAGKVAIIGDIAEMFHQIRVKPEDAHVQRFLCGNDNKEVIEIATQVRHTHAAGGFYIRNWASNSKTVLSELGGESSSTDVEITTAEKVLGLYWIPETDHLTFIFEFSRLKRDIWTENDAPSKRELLQVLMSMYDPYGLIAFYTIELKILLQEVWRTLTDWDDCIPESLLPRWKRWKQALTLIATVKIPRCFFRTNEDIHDVQLHTFVDASELAYAAVSYLRIHQGNSVYLSLLAAKTKVVPLSPLPILRMELQAAVSGAKPSQEIQTNSRLSVNSHYYWTDCKTVLKWLRMDPRKFQQYVLHRVGEVLELTNVDQWHRMPSDLNPADIATKTSSFVSMHKWFDGPEYLLQ</sequence>
<evidence type="ECO:0000313" key="1">
    <source>
        <dbReference type="Proteomes" id="UP001652628"/>
    </source>
</evidence>
<dbReference type="Pfam" id="PF05380">
    <property type="entry name" value="Peptidase_A17"/>
    <property type="match status" value="1"/>
</dbReference>
<dbReference type="GeneID" id="139354997"/>
<dbReference type="PANTHER" id="PTHR47331">
    <property type="entry name" value="PHD-TYPE DOMAIN-CONTAINING PROTEIN"/>
    <property type="match status" value="1"/>
</dbReference>